<sequence>MIVASALALPKLKLRPHIPFLIMLFCMVISAFSGNRSLTCGCCVACSWLYLYNANFDKKKIFLSAIFFAVILVLAVLVFKQDSSSGRLLIYKISLQILNKHFVTGVGLGNFKTTYLYAQADYFRAGHFTIKELLLADSTQYAFNEYLQFVIELGLAGFVLIICFYSLMFIIIKKAIQKKSSQLLLICISLFIALTIAACFSYVFHIAIFAAIYIACSTYIACFTLTKGWTKSILIAVSVISVAAIWINNYSLFIFHSNALEKFKEANELGQAGYKSEAYQKMDSLYEDLKDYQLYLETFGNLALQQGYPQKALTAFQQQKKRKLYYNLFANIGDCYNKLNQKSEAEKNYQLAVNMVPNRFVSRYRLFEFYLYNNEPQKALIVGKGILHLPAKIPSAQVNHIKSIVQIKLNQLK</sequence>
<dbReference type="GO" id="GO:0016874">
    <property type="term" value="F:ligase activity"/>
    <property type="evidence" value="ECO:0007669"/>
    <property type="project" value="UniProtKB-KW"/>
</dbReference>
<name>A0ABR9XDW7_9SPHI</name>
<dbReference type="Gene3D" id="1.25.40.10">
    <property type="entry name" value="Tetratricopeptide repeat domain"/>
    <property type="match status" value="1"/>
</dbReference>
<keyword evidence="4 6" id="KW-0472">Membrane</keyword>
<evidence type="ECO:0000256" key="4">
    <source>
        <dbReference type="ARBA" id="ARBA00023136"/>
    </source>
</evidence>
<feature type="domain" description="O-antigen ligase-related" evidence="7">
    <location>
        <begin position="22"/>
        <end position="162"/>
    </location>
</feature>
<comment type="caution">
    <text evidence="8">The sequence shown here is derived from an EMBL/GenBank/DDBJ whole genome shotgun (WGS) entry which is preliminary data.</text>
</comment>
<evidence type="ECO:0000259" key="7">
    <source>
        <dbReference type="Pfam" id="PF04932"/>
    </source>
</evidence>
<dbReference type="EMBL" id="JADFFM010000001">
    <property type="protein sequence ID" value="MBE9665179.1"/>
    <property type="molecule type" value="Genomic_DNA"/>
</dbReference>
<evidence type="ECO:0000256" key="6">
    <source>
        <dbReference type="SAM" id="Phobius"/>
    </source>
</evidence>
<accession>A0ABR9XDW7</accession>
<dbReference type="PROSITE" id="PS50005">
    <property type="entry name" value="TPR"/>
    <property type="match status" value="1"/>
</dbReference>
<evidence type="ECO:0000313" key="8">
    <source>
        <dbReference type="EMBL" id="MBE9665179.1"/>
    </source>
</evidence>
<evidence type="ECO:0000256" key="3">
    <source>
        <dbReference type="ARBA" id="ARBA00022989"/>
    </source>
</evidence>
<feature type="transmembrane region" description="Helical" evidence="6">
    <location>
        <begin position="233"/>
        <end position="255"/>
    </location>
</feature>
<organism evidence="8 9">
    <name type="scientific">Mucilaginibacter boryungensis</name>
    <dbReference type="NCBI Taxonomy" id="768480"/>
    <lineage>
        <taxon>Bacteria</taxon>
        <taxon>Pseudomonadati</taxon>
        <taxon>Bacteroidota</taxon>
        <taxon>Sphingobacteriia</taxon>
        <taxon>Sphingobacteriales</taxon>
        <taxon>Sphingobacteriaceae</taxon>
        <taxon>Mucilaginibacter</taxon>
    </lineage>
</organism>
<dbReference type="InterPro" id="IPR051533">
    <property type="entry name" value="WaaL-like"/>
</dbReference>
<keyword evidence="9" id="KW-1185">Reference proteome</keyword>
<evidence type="ECO:0000256" key="1">
    <source>
        <dbReference type="ARBA" id="ARBA00004141"/>
    </source>
</evidence>
<evidence type="ECO:0000256" key="2">
    <source>
        <dbReference type="ARBA" id="ARBA00022692"/>
    </source>
</evidence>
<feature type="transmembrane region" description="Helical" evidence="6">
    <location>
        <begin position="210"/>
        <end position="226"/>
    </location>
</feature>
<dbReference type="InterPro" id="IPR007016">
    <property type="entry name" value="O-antigen_ligase-rel_domated"/>
</dbReference>
<feature type="transmembrane region" description="Helical" evidence="6">
    <location>
        <begin position="183"/>
        <end position="204"/>
    </location>
</feature>
<keyword evidence="5" id="KW-0802">TPR repeat</keyword>
<feature type="repeat" description="TPR" evidence="5">
    <location>
        <begin position="326"/>
        <end position="359"/>
    </location>
</feature>
<dbReference type="PANTHER" id="PTHR37422:SF13">
    <property type="entry name" value="LIPOPOLYSACCHARIDE BIOSYNTHESIS PROTEIN PA4999-RELATED"/>
    <property type="match status" value="1"/>
</dbReference>
<gene>
    <name evidence="8" type="ORF">IRJ18_02315</name>
</gene>
<feature type="transmembrane region" description="Helical" evidence="6">
    <location>
        <begin position="61"/>
        <end position="79"/>
    </location>
</feature>
<dbReference type="Proteomes" id="UP000632774">
    <property type="component" value="Unassembled WGS sequence"/>
</dbReference>
<dbReference type="InterPro" id="IPR019734">
    <property type="entry name" value="TPR_rpt"/>
</dbReference>
<feature type="transmembrane region" description="Helical" evidence="6">
    <location>
        <begin position="20"/>
        <end position="49"/>
    </location>
</feature>
<evidence type="ECO:0000256" key="5">
    <source>
        <dbReference type="PROSITE-ProRule" id="PRU00339"/>
    </source>
</evidence>
<protein>
    <submittedName>
        <fullName evidence="8">O-antigen ligase family protein</fullName>
    </submittedName>
</protein>
<dbReference type="RefSeq" id="WP_194104586.1">
    <property type="nucleotide sequence ID" value="NZ_JADFFM010000001.1"/>
</dbReference>
<dbReference type="InterPro" id="IPR011990">
    <property type="entry name" value="TPR-like_helical_dom_sf"/>
</dbReference>
<keyword evidence="2 6" id="KW-0812">Transmembrane</keyword>
<dbReference type="PANTHER" id="PTHR37422">
    <property type="entry name" value="TEICHURONIC ACID BIOSYNTHESIS PROTEIN TUAE"/>
    <property type="match status" value="1"/>
</dbReference>
<reference evidence="8 9" key="1">
    <citation type="submission" date="2020-10" db="EMBL/GenBank/DDBJ databases">
        <title>Mucilaginibacter mali sp. nov., isolated from rhizosphere soil of apple orchard.</title>
        <authorList>
            <person name="Lee J.-S."/>
            <person name="Kim H.S."/>
            <person name="Kim J.-S."/>
        </authorList>
    </citation>
    <scope>NUCLEOTIDE SEQUENCE [LARGE SCALE GENOMIC DNA]</scope>
    <source>
        <strain evidence="8 9">KCTC 23157</strain>
    </source>
</reference>
<keyword evidence="3 6" id="KW-1133">Transmembrane helix</keyword>
<evidence type="ECO:0000313" key="9">
    <source>
        <dbReference type="Proteomes" id="UP000632774"/>
    </source>
</evidence>
<comment type="subcellular location">
    <subcellularLocation>
        <location evidence="1">Membrane</location>
        <topology evidence="1">Multi-pass membrane protein</topology>
    </subcellularLocation>
</comment>
<dbReference type="SUPFAM" id="SSF48452">
    <property type="entry name" value="TPR-like"/>
    <property type="match status" value="1"/>
</dbReference>
<proteinExistence type="predicted"/>
<feature type="transmembrane region" description="Helical" evidence="6">
    <location>
        <begin position="146"/>
        <end position="171"/>
    </location>
</feature>
<keyword evidence="8" id="KW-0436">Ligase</keyword>
<dbReference type="Pfam" id="PF04932">
    <property type="entry name" value="Wzy_C"/>
    <property type="match status" value="1"/>
</dbReference>